<evidence type="ECO:0000256" key="1">
    <source>
        <dbReference type="SAM" id="MobiDB-lite"/>
    </source>
</evidence>
<feature type="compositionally biased region" description="Acidic residues" evidence="1">
    <location>
        <begin position="103"/>
        <end position="112"/>
    </location>
</feature>
<feature type="non-terminal residue" evidence="2">
    <location>
        <position position="121"/>
    </location>
</feature>
<dbReference type="EMBL" id="CAMKVN010019217">
    <property type="protein sequence ID" value="CAI2198671.1"/>
    <property type="molecule type" value="Genomic_DNA"/>
</dbReference>
<evidence type="ECO:0000313" key="2">
    <source>
        <dbReference type="EMBL" id="CAI2198671.1"/>
    </source>
</evidence>
<proteinExistence type="predicted"/>
<gene>
    <name evidence="2" type="ORF">FWILDA_LOCUS18689</name>
</gene>
<dbReference type="AlphaFoldDB" id="A0A9W4TAY6"/>
<dbReference type="Proteomes" id="UP001153678">
    <property type="component" value="Unassembled WGS sequence"/>
</dbReference>
<name>A0A9W4TAY6_9GLOM</name>
<organism evidence="2 3">
    <name type="scientific">Funneliformis geosporum</name>
    <dbReference type="NCBI Taxonomy" id="1117311"/>
    <lineage>
        <taxon>Eukaryota</taxon>
        <taxon>Fungi</taxon>
        <taxon>Fungi incertae sedis</taxon>
        <taxon>Mucoromycota</taxon>
        <taxon>Glomeromycotina</taxon>
        <taxon>Glomeromycetes</taxon>
        <taxon>Glomerales</taxon>
        <taxon>Glomeraceae</taxon>
        <taxon>Funneliformis</taxon>
    </lineage>
</organism>
<protein>
    <submittedName>
        <fullName evidence="2">5983_t:CDS:1</fullName>
    </submittedName>
</protein>
<sequence>MGHCEHFLTPYIVVLHFEQIANKSNKYAVCRACINILGKDETYKNKFTNTKKECICHFQDCISFTTLYTSEQINELLDKAKKDGAKSNKPVKKRTHIILNDLSSDEDSDSETETNINPLYE</sequence>
<reference evidence="2" key="1">
    <citation type="submission" date="2022-08" db="EMBL/GenBank/DDBJ databases">
        <authorList>
            <person name="Kallberg Y."/>
            <person name="Tangrot J."/>
            <person name="Rosling A."/>
        </authorList>
    </citation>
    <scope>NUCLEOTIDE SEQUENCE</scope>
    <source>
        <strain evidence="2">Wild A</strain>
    </source>
</reference>
<keyword evidence="3" id="KW-1185">Reference proteome</keyword>
<dbReference type="OrthoDB" id="2433550at2759"/>
<comment type="caution">
    <text evidence="2">The sequence shown here is derived from an EMBL/GenBank/DDBJ whole genome shotgun (WGS) entry which is preliminary data.</text>
</comment>
<accession>A0A9W4TAY6</accession>
<feature type="region of interest" description="Disordered" evidence="1">
    <location>
        <begin position="100"/>
        <end position="121"/>
    </location>
</feature>
<evidence type="ECO:0000313" key="3">
    <source>
        <dbReference type="Proteomes" id="UP001153678"/>
    </source>
</evidence>